<name>A0ABW9E7S7_9BURK</name>
<comment type="caution">
    <text evidence="1">The sequence shown here is derived from an EMBL/GenBank/DDBJ whole genome shotgun (WGS) entry which is preliminary data.</text>
</comment>
<organism evidence="1 2">
    <name type="scientific">Paraburkholderia metrosideri</name>
    <dbReference type="NCBI Taxonomy" id="580937"/>
    <lineage>
        <taxon>Bacteria</taxon>
        <taxon>Pseudomonadati</taxon>
        <taxon>Pseudomonadota</taxon>
        <taxon>Betaproteobacteria</taxon>
        <taxon>Burkholderiales</taxon>
        <taxon>Burkholderiaceae</taxon>
        <taxon>Paraburkholderia</taxon>
    </lineage>
</organism>
<gene>
    <name evidence="1" type="ORF">PQQ63_37240</name>
</gene>
<dbReference type="Proteomes" id="UP001629432">
    <property type="component" value="Unassembled WGS sequence"/>
</dbReference>
<accession>A0ABW9E7S7</accession>
<protein>
    <submittedName>
        <fullName evidence="1">Uncharacterized protein</fullName>
    </submittedName>
</protein>
<proteinExistence type="predicted"/>
<evidence type="ECO:0000313" key="1">
    <source>
        <dbReference type="EMBL" id="MFM0642331.1"/>
    </source>
</evidence>
<evidence type="ECO:0000313" key="2">
    <source>
        <dbReference type="Proteomes" id="UP001629432"/>
    </source>
</evidence>
<dbReference type="RefSeq" id="WP_408340926.1">
    <property type="nucleotide sequence ID" value="NZ_JAQQCF010000066.1"/>
</dbReference>
<dbReference type="EMBL" id="JAQQCF010000066">
    <property type="protein sequence ID" value="MFM0642331.1"/>
    <property type="molecule type" value="Genomic_DNA"/>
</dbReference>
<reference evidence="1 2" key="1">
    <citation type="journal article" date="2024" name="Chem. Sci.">
        <title>Discovery of megapolipeptins by genome mining of a Burkholderiales bacteria collection.</title>
        <authorList>
            <person name="Paulo B.S."/>
            <person name="Recchia M.J.J."/>
            <person name="Lee S."/>
            <person name="Fergusson C.H."/>
            <person name="Romanowski S.B."/>
            <person name="Hernandez A."/>
            <person name="Krull N."/>
            <person name="Liu D.Y."/>
            <person name="Cavanagh H."/>
            <person name="Bos A."/>
            <person name="Gray C.A."/>
            <person name="Murphy B.T."/>
            <person name="Linington R.G."/>
            <person name="Eustaquio A.S."/>
        </authorList>
    </citation>
    <scope>NUCLEOTIDE SEQUENCE [LARGE SCALE GENOMIC DNA]</scope>
    <source>
        <strain evidence="1 2">RL17-338-BIC-A</strain>
    </source>
</reference>
<sequence>MNEDLHNRYISDPMQIINLFLQEGLLKWTGPEDWVCDLPPDYSVRPVNSHDVPRPLSSLKVGDYIHCPRYPITHSPTPIIGMDGKPYGFVCNECNAICTTIDLGMTYYLPVDEEAMVQV</sequence>
<keyword evidence="2" id="KW-1185">Reference proteome</keyword>